<dbReference type="OrthoDB" id="343383at2"/>
<proteinExistence type="predicted"/>
<dbReference type="Proteomes" id="UP000185161">
    <property type="component" value="Chromosome"/>
</dbReference>
<dbReference type="Gene3D" id="1.10.10.10">
    <property type="entry name" value="Winged helix-like DNA-binding domain superfamily/Winged helix DNA-binding domain"/>
    <property type="match status" value="1"/>
</dbReference>
<dbReference type="InterPro" id="IPR016032">
    <property type="entry name" value="Sig_transdc_resp-reg_C-effctor"/>
</dbReference>
<dbReference type="GeneID" id="44133076"/>
<reference evidence="2" key="1">
    <citation type="submission" date="2016-12" db="EMBL/GenBank/DDBJ databases">
        <title>Whole genome sequencing of Sphingomonas koreensis.</title>
        <authorList>
            <person name="Conlan S."/>
            <person name="Thomas P.J."/>
            <person name="Mullikin J."/>
            <person name="Palmore T.N."/>
            <person name="Frank K.M."/>
            <person name="Segre J.A."/>
        </authorList>
    </citation>
    <scope>NUCLEOTIDE SEQUENCE</scope>
    <source>
        <strain evidence="2">ABOJV</strain>
    </source>
</reference>
<dbReference type="KEGG" id="skr:BRX40_10930"/>
<gene>
    <name evidence="2" type="ORF">BRX40_10930</name>
    <name evidence="3" type="ORF">CA257_08625</name>
</gene>
<dbReference type="Pfam" id="PF00196">
    <property type="entry name" value="GerE"/>
    <property type="match status" value="1"/>
</dbReference>
<dbReference type="STRING" id="93064.BRX40_10930"/>
<evidence type="ECO:0000313" key="5">
    <source>
        <dbReference type="Proteomes" id="UP000286681"/>
    </source>
</evidence>
<dbReference type="InterPro" id="IPR000792">
    <property type="entry name" value="Tscrpt_reg_LuxR_C"/>
</dbReference>
<dbReference type="SMART" id="SM00421">
    <property type="entry name" value="HTH_LUXR"/>
    <property type="match status" value="1"/>
</dbReference>
<protein>
    <recommendedName>
        <fullName evidence="1">HTH luxR-type domain-containing protein</fullName>
    </recommendedName>
</protein>
<evidence type="ECO:0000313" key="3">
    <source>
        <dbReference type="EMBL" id="RSV04124.1"/>
    </source>
</evidence>
<feature type="domain" description="HTH luxR-type" evidence="1">
    <location>
        <begin position="297"/>
        <end position="354"/>
    </location>
</feature>
<dbReference type="EMBL" id="CP018820">
    <property type="protein sequence ID" value="APR52868.1"/>
    <property type="molecule type" value="Genomic_DNA"/>
</dbReference>
<dbReference type="GO" id="GO:0006355">
    <property type="term" value="P:regulation of DNA-templated transcription"/>
    <property type="evidence" value="ECO:0007669"/>
    <property type="project" value="InterPro"/>
</dbReference>
<evidence type="ECO:0000313" key="4">
    <source>
        <dbReference type="Proteomes" id="UP000185161"/>
    </source>
</evidence>
<dbReference type="InterPro" id="IPR036388">
    <property type="entry name" value="WH-like_DNA-bd_sf"/>
</dbReference>
<keyword evidence="4" id="KW-1185">Reference proteome</keyword>
<evidence type="ECO:0000313" key="2">
    <source>
        <dbReference type="EMBL" id="APR52868.1"/>
    </source>
</evidence>
<organism evidence="2 4">
    <name type="scientific">Sphingomonas koreensis</name>
    <dbReference type="NCBI Taxonomy" id="93064"/>
    <lineage>
        <taxon>Bacteria</taxon>
        <taxon>Pseudomonadati</taxon>
        <taxon>Pseudomonadota</taxon>
        <taxon>Alphaproteobacteria</taxon>
        <taxon>Sphingomonadales</taxon>
        <taxon>Sphingomonadaceae</taxon>
        <taxon>Sphingomonas</taxon>
    </lineage>
</organism>
<reference evidence="3 5" key="3">
    <citation type="submission" date="2018-07" db="EMBL/GenBank/DDBJ databases">
        <title>Genomic and Epidemiologic Investigation of an Indolent Hospital Outbreak.</title>
        <authorList>
            <person name="Johnson R.C."/>
            <person name="Deming C."/>
            <person name="Conlan S."/>
            <person name="Zellmer C.J."/>
            <person name="Michelin A.V."/>
            <person name="Lee-Lin S."/>
            <person name="Thomas P.J."/>
            <person name="Park M."/>
            <person name="Weingarten R.A."/>
            <person name="Less J."/>
            <person name="Dekker J.P."/>
            <person name="Frank K.M."/>
            <person name="Musser K.A."/>
            <person name="Mcquiston J.R."/>
            <person name="Henderson D.K."/>
            <person name="Lau A.F."/>
            <person name="Palmore T.N."/>
            <person name="Segre J.A."/>
        </authorList>
    </citation>
    <scope>NUCLEOTIDE SEQUENCE [LARGE SCALE GENOMIC DNA]</scope>
    <source>
        <strain evidence="3 5">SK-NIH.Env10_0317</strain>
    </source>
</reference>
<dbReference type="RefSeq" id="WP_075151594.1">
    <property type="nucleotide sequence ID" value="NZ_CP018820.1"/>
</dbReference>
<dbReference type="GO" id="GO:0003677">
    <property type="term" value="F:DNA binding"/>
    <property type="evidence" value="ECO:0007669"/>
    <property type="project" value="InterPro"/>
</dbReference>
<evidence type="ECO:0000259" key="1">
    <source>
        <dbReference type="SMART" id="SM00421"/>
    </source>
</evidence>
<dbReference type="EMBL" id="QQWO01000006">
    <property type="protein sequence ID" value="RSV04124.1"/>
    <property type="molecule type" value="Genomic_DNA"/>
</dbReference>
<dbReference type="SUPFAM" id="SSF46894">
    <property type="entry name" value="C-terminal effector domain of the bipartite response regulators"/>
    <property type="match status" value="1"/>
</dbReference>
<accession>A0A1L6JAA0</accession>
<reference evidence="4" key="2">
    <citation type="submission" date="2016-12" db="EMBL/GenBank/DDBJ databases">
        <title>Whole genome sequencing of Sphingomonas sp. ABOJV.</title>
        <authorList>
            <person name="Conlan S."/>
            <person name="Thomas P.J."/>
            <person name="Mullikin J."/>
            <person name="Palmore T.N."/>
            <person name="Frank K.M."/>
            <person name="Segre J.A."/>
        </authorList>
    </citation>
    <scope>NUCLEOTIDE SEQUENCE [LARGE SCALE GENOMIC DNA]</scope>
    <source>
        <strain evidence="4">ABOJV</strain>
    </source>
</reference>
<dbReference type="Proteomes" id="UP000286681">
    <property type="component" value="Unassembled WGS sequence"/>
</dbReference>
<name>A0A1L6JAA0_9SPHN</name>
<sequence>MRNHAALAHLSQLARLGLPSRAVIPEMLKALAELVPGHFCMFVWIDQFGRPADFHLPWIIPAALEVNAALLACDDMRVPGFASLVRRGQPFGAAAETTRMPEFRASLFYNECCRPYGIGHGFDVFVRDGQEVRGVVLATREPGGCEYSRREIDMLIAVVPAFAHALAADRLDPPVDYADSSERAVLTLDCDGHLIEASSGYEAMLRALLGVQFDQKFRRCAIEDASPDFFAPLIRRAGREPAVARTTPYGRMMIRFYPVGPLAGAGGDRSSAESQCCYALIERQIPLGLKVLSRLAGLDLSPREREVARHLVMARGPGEIMRDLGIGAHTLHDYRRRIYRRIGVSSREELERRVMG</sequence>
<dbReference type="AlphaFoldDB" id="A0A1L6JAA0"/>